<reference evidence="1" key="1">
    <citation type="submission" date="2020-11" db="EMBL/GenBank/DDBJ databases">
        <authorList>
            <person name="Tran Van P."/>
        </authorList>
    </citation>
    <scope>NUCLEOTIDE SEQUENCE</scope>
</reference>
<evidence type="ECO:0000313" key="1">
    <source>
        <dbReference type="EMBL" id="CAD7262000.1"/>
    </source>
</evidence>
<dbReference type="Gene3D" id="2.60.40.2030">
    <property type="match status" value="1"/>
</dbReference>
<dbReference type="InterPro" id="IPR038081">
    <property type="entry name" value="CalX-like_sf"/>
</dbReference>
<protein>
    <submittedName>
        <fullName evidence="1">Uncharacterized protein</fullName>
    </submittedName>
</protein>
<dbReference type="AlphaFoldDB" id="A0A7R9AXF2"/>
<accession>A0A7R9AXF2</accession>
<name>A0A7R9AXF2_TIMSH</name>
<proteinExistence type="predicted"/>
<organism evidence="1">
    <name type="scientific">Timema shepardi</name>
    <name type="common">Walking stick</name>
    <dbReference type="NCBI Taxonomy" id="629360"/>
    <lineage>
        <taxon>Eukaryota</taxon>
        <taxon>Metazoa</taxon>
        <taxon>Ecdysozoa</taxon>
        <taxon>Arthropoda</taxon>
        <taxon>Hexapoda</taxon>
        <taxon>Insecta</taxon>
        <taxon>Pterygota</taxon>
        <taxon>Neoptera</taxon>
        <taxon>Polyneoptera</taxon>
        <taxon>Phasmatodea</taxon>
        <taxon>Timematodea</taxon>
        <taxon>Timematoidea</taxon>
        <taxon>Timematidae</taxon>
        <taxon>Timema</taxon>
    </lineage>
</organism>
<dbReference type="EMBL" id="OC002544">
    <property type="protein sequence ID" value="CAD7262000.1"/>
    <property type="molecule type" value="Genomic_DNA"/>
</dbReference>
<sequence>MGYGSVLIRLSVYYQYELNTTSALANYATEAVYSHFRGRRVENNFGKTVLSTPNRDSNLDLPVIGSLVYCESDALDHVATEAEEAIAVAEAEKKRQESLTSDDKMALLGRPRLGDITRAQIRIKESKEFKEKSPSVHPTKIRTSISPSSAVGINTTSALANYATEAGNNTVDKLVQRANASILIGTSSWKEQFIEALTVSPAVELNTTSELANYATEISCLWSLSSFHYWYPKGAFLSWSPDDLEFFIPFHSASR</sequence>
<gene>
    <name evidence="1" type="ORF">TSIB3V08_LOCUS6119</name>
</gene>